<evidence type="ECO:0000256" key="5">
    <source>
        <dbReference type="ARBA" id="ARBA00022741"/>
    </source>
</evidence>
<dbReference type="GO" id="GO:0005829">
    <property type="term" value="C:cytosol"/>
    <property type="evidence" value="ECO:0007669"/>
    <property type="project" value="TreeGrafter"/>
</dbReference>
<dbReference type="GO" id="GO:0000049">
    <property type="term" value="F:tRNA binding"/>
    <property type="evidence" value="ECO:0007669"/>
    <property type="project" value="UniProtKB-UniRule"/>
</dbReference>
<dbReference type="GO" id="GO:0002937">
    <property type="term" value="P:tRNA 4-thiouridine biosynthesis"/>
    <property type="evidence" value="ECO:0007669"/>
    <property type="project" value="TreeGrafter"/>
</dbReference>
<evidence type="ECO:0000313" key="12">
    <source>
        <dbReference type="Proteomes" id="UP001042704"/>
    </source>
</evidence>
<keyword evidence="5 9" id="KW-0547">Nucleotide-binding</keyword>
<gene>
    <name evidence="9 11" type="primary">thiI</name>
    <name evidence="11" type="ORF">RJ40_10750</name>
</gene>
<dbReference type="PANTHER" id="PTHR43209:SF1">
    <property type="entry name" value="TRNA SULFURTRANSFERASE"/>
    <property type="match status" value="1"/>
</dbReference>
<dbReference type="Proteomes" id="UP001042704">
    <property type="component" value="Chromosome"/>
</dbReference>
<name>A0A8A3S7W0_9EURY</name>
<comment type="catalytic activity">
    <reaction evidence="9">
        <text>[ThiS sulfur-carrier protein]-C-terminal Gly-Gly-AMP + S-sulfanyl-L-cysteinyl-[cysteine desulfurase] + AH2 = [ThiS sulfur-carrier protein]-C-terminal-Gly-aminoethanethioate + L-cysteinyl-[cysteine desulfurase] + A + AMP + 2 H(+)</text>
        <dbReference type="Rhea" id="RHEA:43340"/>
        <dbReference type="Rhea" id="RHEA-COMP:12157"/>
        <dbReference type="Rhea" id="RHEA-COMP:12158"/>
        <dbReference type="Rhea" id="RHEA-COMP:12910"/>
        <dbReference type="Rhea" id="RHEA-COMP:19908"/>
        <dbReference type="ChEBI" id="CHEBI:13193"/>
        <dbReference type="ChEBI" id="CHEBI:15378"/>
        <dbReference type="ChEBI" id="CHEBI:17499"/>
        <dbReference type="ChEBI" id="CHEBI:29950"/>
        <dbReference type="ChEBI" id="CHEBI:61963"/>
        <dbReference type="ChEBI" id="CHEBI:90618"/>
        <dbReference type="ChEBI" id="CHEBI:232372"/>
        <dbReference type="ChEBI" id="CHEBI:456215"/>
    </reaction>
</comment>
<dbReference type="Gene3D" id="3.40.50.620">
    <property type="entry name" value="HUPs"/>
    <property type="match status" value="1"/>
</dbReference>
<accession>A0A8A3S7W0</accession>
<dbReference type="SUPFAM" id="SSF143437">
    <property type="entry name" value="THUMP domain-like"/>
    <property type="match status" value="1"/>
</dbReference>
<comment type="pathway">
    <text evidence="9">Cofactor biosynthesis; thiamine diphosphate biosynthesis.</text>
</comment>
<dbReference type="PANTHER" id="PTHR43209">
    <property type="entry name" value="TRNA SULFURTRANSFERASE"/>
    <property type="match status" value="1"/>
</dbReference>
<keyword evidence="12" id="KW-1185">Reference proteome</keyword>
<dbReference type="GO" id="GO:0140741">
    <property type="term" value="F:tRNA-uracil-4 sulfurtransferase activity"/>
    <property type="evidence" value="ECO:0007669"/>
    <property type="project" value="UniProtKB-EC"/>
</dbReference>
<keyword evidence="6 9" id="KW-0067">ATP-binding</keyword>
<evidence type="ECO:0000256" key="7">
    <source>
        <dbReference type="ARBA" id="ARBA00022884"/>
    </source>
</evidence>
<evidence type="ECO:0000256" key="4">
    <source>
        <dbReference type="ARBA" id="ARBA00022679"/>
    </source>
</evidence>
<dbReference type="Pfam" id="PF02926">
    <property type="entry name" value="THUMP"/>
    <property type="match status" value="1"/>
</dbReference>
<comment type="function">
    <text evidence="9">Catalyzes the ATP-dependent transfer of a sulfur to tRNA to produce 4-thiouridine in position 8 of tRNAs, which functions as a near-UV photosensor. Also catalyzes the transfer of sulfur to the sulfur carrier protein ThiS, forming ThiS-thiocarboxylate. This is a step in the synthesis of thiazole, in the thiamine biosynthesis pathway. The sulfur is donated as persulfide by IscS.</text>
</comment>
<comment type="catalytic activity">
    <reaction evidence="9">
        <text>[ThiI sulfur-carrier protein]-S-sulfanyl-L-cysteine + a uridine in tRNA + 2 reduced [2Fe-2S]-[ferredoxin] + ATP + H(+) = [ThiI sulfur-carrier protein]-L-cysteine + a 4-thiouridine in tRNA + 2 oxidized [2Fe-2S]-[ferredoxin] + AMP + diphosphate</text>
        <dbReference type="Rhea" id="RHEA:24176"/>
        <dbReference type="Rhea" id="RHEA-COMP:10000"/>
        <dbReference type="Rhea" id="RHEA-COMP:10001"/>
        <dbReference type="Rhea" id="RHEA-COMP:13337"/>
        <dbReference type="Rhea" id="RHEA-COMP:13338"/>
        <dbReference type="Rhea" id="RHEA-COMP:13339"/>
        <dbReference type="Rhea" id="RHEA-COMP:13340"/>
        <dbReference type="ChEBI" id="CHEBI:15378"/>
        <dbReference type="ChEBI" id="CHEBI:29950"/>
        <dbReference type="ChEBI" id="CHEBI:30616"/>
        <dbReference type="ChEBI" id="CHEBI:33019"/>
        <dbReference type="ChEBI" id="CHEBI:33737"/>
        <dbReference type="ChEBI" id="CHEBI:33738"/>
        <dbReference type="ChEBI" id="CHEBI:61963"/>
        <dbReference type="ChEBI" id="CHEBI:65315"/>
        <dbReference type="ChEBI" id="CHEBI:136798"/>
        <dbReference type="ChEBI" id="CHEBI:456215"/>
        <dbReference type="EC" id="2.8.1.4"/>
    </reaction>
</comment>
<organism evidence="11 12">
    <name type="scientific">Methanofollis aquaemaris</name>
    <dbReference type="NCBI Taxonomy" id="126734"/>
    <lineage>
        <taxon>Archaea</taxon>
        <taxon>Methanobacteriati</taxon>
        <taxon>Methanobacteriota</taxon>
        <taxon>Stenosarchaea group</taxon>
        <taxon>Methanomicrobia</taxon>
        <taxon>Methanomicrobiales</taxon>
        <taxon>Methanomicrobiaceae</taxon>
        <taxon>Methanofollis</taxon>
    </lineage>
</organism>
<evidence type="ECO:0000259" key="10">
    <source>
        <dbReference type="PROSITE" id="PS51165"/>
    </source>
</evidence>
<dbReference type="GO" id="GO:0004810">
    <property type="term" value="F:CCA tRNA nucleotidyltransferase activity"/>
    <property type="evidence" value="ECO:0007669"/>
    <property type="project" value="InterPro"/>
</dbReference>
<dbReference type="SMART" id="SM00981">
    <property type="entry name" value="THUMP"/>
    <property type="match status" value="1"/>
</dbReference>
<dbReference type="GeneID" id="76424849"/>
<dbReference type="GO" id="GO:0009228">
    <property type="term" value="P:thiamine biosynthetic process"/>
    <property type="evidence" value="ECO:0007669"/>
    <property type="project" value="UniProtKB-KW"/>
</dbReference>
<protein>
    <recommendedName>
        <fullName evidence="9">Probable tRNA sulfurtransferase</fullName>
        <ecNumber evidence="9">2.8.1.4</ecNumber>
    </recommendedName>
    <alternativeName>
        <fullName evidence="9">Sulfur carrier protein ThiS sulfurtransferase</fullName>
    </alternativeName>
    <alternativeName>
        <fullName evidence="9">Thiamine biosynthesis protein ThiI</fullName>
    </alternativeName>
    <alternativeName>
        <fullName evidence="9">tRNA 4-thiouridine synthase</fullName>
    </alternativeName>
</protein>
<dbReference type="InterPro" id="IPR020536">
    <property type="entry name" value="ThiI_AANH"/>
</dbReference>
<dbReference type="GO" id="GO:0009229">
    <property type="term" value="P:thiamine diphosphate biosynthetic process"/>
    <property type="evidence" value="ECO:0007669"/>
    <property type="project" value="UniProtKB-UniRule"/>
</dbReference>
<evidence type="ECO:0000256" key="2">
    <source>
        <dbReference type="ARBA" id="ARBA00022490"/>
    </source>
</evidence>
<feature type="binding site" evidence="9">
    <location>
        <position position="295"/>
    </location>
    <ligand>
        <name>ATP</name>
        <dbReference type="ChEBI" id="CHEBI:30616"/>
    </ligand>
</feature>
<evidence type="ECO:0000256" key="3">
    <source>
        <dbReference type="ARBA" id="ARBA00022555"/>
    </source>
</evidence>
<reference evidence="11" key="2">
    <citation type="submission" date="2019-02" db="EMBL/GenBank/DDBJ databases">
        <authorList>
            <person name="Chen S.-C."/>
            <person name="Chien H.-H."/>
            <person name="Lai M.-C."/>
        </authorList>
    </citation>
    <scope>NUCLEOTIDE SEQUENCE</scope>
    <source>
        <strain evidence="11">N2F9704</strain>
    </source>
</reference>
<dbReference type="RefSeq" id="WP_265580863.1">
    <property type="nucleotide sequence ID" value="NZ_CP036172.1"/>
</dbReference>
<dbReference type="KEGG" id="maqe:RJ40_10750"/>
<dbReference type="GO" id="GO:0052837">
    <property type="term" value="P:thiazole biosynthetic process"/>
    <property type="evidence" value="ECO:0007669"/>
    <property type="project" value="TreeGrafter"/>
</dbReference>
<reference evidence="11" key="1">
    <citation type="journal article" date="2001" name="Int. J. Syst. Evol. Microbiol.">
        <title>Methanofollis aquaemaris sp. nov., a methanogen isolated from an aquaculture fish pond.</title>
        <authorList>
            <person name="Lai M.C."/>
            <person name="Chen S.C."/>
        </authorList>
    </citation>
    <scope>NUCLEOTIDE SEQUENCE</scope>
    <source>
        <strain evidence="11">N2F9704</strain>
    </source>
</reference>
<feature type="binding site" evidence="9">
    <location>
        <begin position="180"/>
        <end position="181"/>
    </location>
    <ligand>
        <name>ATP</name>
        <dbReference type="ChEBI" id="CHEBI:30616"/>
    </ligand>
</feature>
<dbReference type="InterPro" id="IPR054173">
    <property type="entry name" value="ThiI_fer"/>
</dbReference>
<dbReference type="InterPro" id="IPR014729">
    <property type="entry name" value="Rossmann-like_a/b/a_fold"/>
</dbReference>
<feature type="binding site" evidence="9">
    <location>
        <position position="286"/>
    </location>
    <ligand>
        <name>ATP</name>
        <dbReference type="ChEBI" id="CHEBI:30616"/>
    </ligand>
</feature>
<feature type="binding site" evidence="9">
    <location>
        <position position="264"/>
    </location>
    <ligand>
        <name>ATP</name>
        <dbReference type="ChEBI" id="CHEBI:30616"/>
    </ligand>
</feature>
<keyword evidence="2 9" id="KW-0963">Cytoplasm</keyword>
<comment type="similarity">
    <text evidence="9">Belongs to the ThiI family.</text>
</comment>
<dbReference type="Pfam" id="PF22025">
    <property type="entry name" value="ThiI_fer"/>
    <property type="match status" value="1"/>
</dbReference>
<dbReference type="UniPathway" id="UPA00060"/>
<evidence type="ECO:0000313" key="11">
    <source>
        <dbReference type="EMBL" id="QSZ67939.1"/>
    </source>
</evidence>
<comment type="subcellular location">
    <subcellularLocation>
        <location evidence="1 9">Cytoplasm</location>
    </subcellularLocation>
</comment>
<dbReference type="InterPro" id="IPR004114">
    <property type="entry name" value="THUMP_dom"/>
</dbReference>
<keyword evidence="8 9" id="KW-0784">Thiamine biosynthesis</keyword>
<proteinExistence type="inferred from homology"/>
<dbReference type="AlphaFoldDB" id="A0A8A3S7W0"/>
<dbReference type="InterPro" id="IPR049961">
    <property type="entry name" value="ThiI_N"/>
</dbReference>
<dbReference type="InterPro" id="IPR050102">
    <property type="entry name" value="tRNA_sulfurtransferase_ThiI"/>
</dbReference>
<dbReference type="SUPFAM" id="SSF52402">
    <property type="entry name" value="Adenine nucleotide alpha hydrolases-like"/>
    <property type="match status" value="1"/>
</dbReference>
<evidence type="ECO:0000256" key="6">
    <source>
        <dbReference type="ARBA" id="ARBA00022840"/>
    </source>
</evidence>
<dbReference type="EC" id="2.8.1.4" evidence="9"/>
<evidence type="ECO:0000256" key="9">
    <source>
        <dbReference type="HAMAP-Rule" id="MF_00021"/>
    </source>
</evidence>
<evidence type="ECO:0000256" key="8">
    <source>
        <dbReference type="ARBA" id="ARBA00022977"/>
    </source>
</evidence>
<keyword evidence="7 9" id="KW-0694">RNA-binding</keyword>
<dbReference type="PROSITE" id="PS51165">
    <property type="entry name" value="THUMP"/>
    <property type="match status" value="1"/>
</dbReference>
<dbReference type="InterPro" id="IPR049962">
    <property type="entry name" value="THUMP_ThiI"/>
</dbReference>
<dbReference type="EMBL" id="CP036172">
    <property type="protein sequence ID" value="QSZ67939.1"/>
    <property type="molecule type" value="Genomic_DNA"/>
</dbReference>
<dbReference type="InterPro" id="IPR003720">
    <property type="entry name" value="tRNA_STrfase"/>
</dbReference>
<sequence>MGTVLVRFGELFLKSENVRRLYLRKLHHNMDLALTACEVGHEFEVHRDRLLIHGPDAVAIARVAARTFGIVDVAVCTQTGPTIPQMGAAALALAERHLRAGMSFAVRARRQDVEGMTSQQIGAEVGSVIYDAIPGLRVDLSHPDYEVFVEARPYGGLVYDERVPAPGGLPFGTQDRVLSLLSAGIDSPVATWQVMRRGCLVTHLTFDSGRWQGSDVRDAVRRHHAALSTWCMGHPLDLLVADMEPFFEAMTGAADPHYRCILCKRFMFRVAGGVARDAGALALVTGDNLGQVASQTLANLGVIEAAADLPVLRPLLTYEKNEAVALARMIGTFDEDAGDLSCAAVPKRPATQAKIQTIEKEEAKFDLEGLADEAIGGVRRIRAKNGKIVREEERV</sequence>
<dbReference type="NCBIfam" id="TIGR00342">
    <property type="entry name" value="tRNA uracil 4-sulfurtransferase ThiI"/>
    <property type="match status" value="1"/>
</dbReference>
<dbReference type="Pfam" id="PF02568">
    <property type="entry name" value="ThiI"/>
    <property type="match status" value="1"/>
</dbReference>
<keyword evidence="3 9" id="KW-0820">tRNA-binding</keyword>
<feature type="binding site" evidence="9">
    <location>
        <begin position="205"/>
        <end position="206"/>
    </location>
    <ligand>
        <name>ATP</name>
        <dbReference type="ChEBI" id="CHEBI:30616"/>
    </ligand>
</feature>
<dbReference type="CDD" id="cd11716">
    <property type="entry name" value="THUMP_ThiI"/>
    <property type="match status" value="1"/>
</dbReference>
<keyword evidence="4 9" id="KW-0808">Transferase</keyword>
<dbReference type="HAMAP" id="MF_00021">
    <property type="entry name" value="ThiI"/>
    <property type="match status" value="1"/>
</dbReference>
<feature type="domain" description="THUMP" evidence="10">
    <location>
        <begin position="58"/>
        <end position="162"/>
    </location>
</feature>
<dbReference type="Gene3D" id="3.30.2130.30">
    <property type="match status" value="1"/>
</dbReference>
<evidence type="ECO:0000256" key="1">
    <source>
        <dbReference type="ARBA" id="ARBA00004496"/>
    </source>
</evidence>
<dbReference type="GO" id="GO:0005524">
    <property type="term" value="F:ATP binding"/>
    <property type="evidence" value="ECO:0007669"/>
    <property type="project" value="UniProtKB-UniRule"/>
</dbReference>